<keyword evidence="2" id="KW-1185">Reference proteome</keyword>
<sequence>MLDFCSSHGWLWPTWNKNYSVREFRRRCQVWEARTTIRRLFLEVISKALLKIHQSNKQRDEKNKFLLSKHDATSSSHLDFQSKVFSGDKKFKQLATMESWINRWNNYFGLYGVLEEKRISSVLIFYKAS</sequence>
<protein>
    <submittedName>
        <fullName evidence="1">Uncharacterized protein</fullName>
    </submittedName>
</protein>
<organism evidence="1 2">
    <name type="scientific">Diphasiastrum complanatum</name>
    <name type="common">Issler's clubmoss</name>
    <name type="synonym">Lycopodium complanatum</name>
    <dbReference type="NCBI Taxonomy" id="34168"/>
    <lineage>
        <taxon>Eukaryota</taxon>
        <taxon>Viridiplantae</taxon>
        <taxon>Streptophyta</taxon>
        <taxon>Embryophyta</taxon>
        <taxon>Tracheophyta</taxon>
        <taxon>Lycopodiopsida</taxon>
        <taxon>Lycopodiales</taxon>
        <taxon>Lycopodiaceae</taxon>
        <taxon>Lycopodioideae</taxon>
        <taxon>Diphasiastrum</taxon>
    </lineage>
</organism>
<name>A0ACC2E1T5_DIPCM</name>
<evidence type="ECO:0000313" key="1">
    <source>
        <dbReference type="EMBL" id="KAJ7560404.1"/>
    </source>
</evidence>
<gene>
    <name evidence="1" type="ORF">O6H91_04G128200</name>
</gene>
<dbReference type="EMBL" id="CM055095">
    <property type="protein sequence ID" value="KAJ7560404.1"/>
    <property type="molecule type" value="Genomic_DNA"/>
</dbReference>
<reference evidence="2" key="1">
    <citation type="journal article" date="2024" name="Proc. Natl. Acad. Sci. U.S.A.">
        <title>Extraordinary preservation of gene collinearity over three hundred million years revealed in homosporous lycophytes.</title>
        <authorList>
            <person name="Li C."/>
            <person name="Wickell D."/>
            <person name="Kuo L.Y."/>
            <person name="Chen X."/>
            <person name="Nie B."/>
            <person name="Liao X."/>
            <person name="Peng D."/>
            <person name="Ji J."/>
            <person name="Jenkins J."/>
            <person name="Williams M."/>
            <person name="Shu S."/>
            <person name="Plott C."/>
            <person name="Barry K."/>
            <person name="Rajasekar S."/>
            <person name="Grimwood J."/>
            <person name="Han X."/>
            <person name="Sun S."/>
            <person name="Hou Z."/>
            <person name="He W."/>
            <person name="Dai G."/>
            <person name="Sun C."/>
            <person name="Schmutz J."/>
            <person name="Leebens-Mack J.H."/>
            <person name="Li F.W."/>
            <person name="Wang L."/>
        </authorList>
    </citation>
    <scope>NUCLEOTIDE SEQUENCE [LARGE SCALE GENOMIC DNA]</scope>
    <source>
        <strain evidence="2">cv. PW_Plant_1</strain>
    </source>
</reference>
<comment type="caution">
    <text evidence="1">The sequence shown here is derived from an EMBL/GenBank/DDBJ whole genome shotgun (WGS) entry which is preliminary data.</text>
</comment>
<dbReference type="Proteomes" id="UP001162992">
    <property type="component" value="Chromosome 4"/>
</dbReference>
<proteinExistence type="predicted"/>
<accession>A0ACC2E1T5</accession>
<evidence type="ECO:0000313" key="2">
    <source>
        <dbReference type="Proteomes" id="UP001162992"/>
    </source>
</evidence>